<dbReference type="PANTHER" id="PTHR12945">
    <property type="entry name" value="TRANSLATION INITIATION FACTOR EIF3-RELATED"/>
    <property type="match status" value="1"/>
</dbReference>
<dbReference type="Gene3D" id="3.40.50.150">
    <property type="entry name" value="Vaccinia Virus protein VP39"/>
    <property type="match status" value="1"/>
</dbReference>
<dbReference type="STRING" id="6337.A0A0V0YJJ3"/>
<keyword evidence="8" id="KW-0808">Transferase</keyword>
<name>A0A0V0YJJ3_TRIPS</name>
<accession>A0A0V0YJJ3</accession>
<organism evidence="8 9">
    <name type="scientific">Trichinella pseudospiralis</name>
    <name type="common">Parasitic roundworm</name>
    <dbReference type="NCBI Taxonomy" id="6337"/>
    <lineage>
        <taxon>Eukaryota</taxon>
        <taxon>Metazoa</taxon>
        <taxon>Ecdysozoa</taxon>
        <taxon>Nematoda</taxon>
        <taxon>Enoplea</taxon>
        <taxon>Dorylaimia</taxon>
        <taxon>Trichinellida</taxon>
        <taxon>Trichinellidae</taxon>
        <taxon>Trichinella</taxon>
    </lineage>
</organism>
<proteinExistence type="inferred from homology"/>
<evidence type="ECO:0000256" key="7">
    <source>
        <dbReference type="SAM" id="MobiDB-lite"/>
    </source>
</evidence>
<evidence type="ECO:0000256" key="3">
    <source>
        <dbReference type="ARBA" id="ARBA00021704"/>
    </source>
</evidence>
<protein>
    <recommendedName>
        <fullName evidence="3">tRNA (adenine(58)-N(1))-methyltransferase non-catalytic subunit TRM6</fullName>
    </recommendedName>
    <alternativeName>
        <fullName evidence="6">tRNA(m1A58)-methyltransferase subunit TRM6</fullName>
    </alternativeName>
</protein>
<keyword evidence="8" id="KW-0489">Methyltransferase</keyword>
<evidence type="ECO:0000256" key="6">
    <source>
        <dbReference type="ARBA" id="ARBA00032319"/>
    </source>
</evidence>
<gene>
    <name evidence="8" type="primary">TRMT6</name>
    <name evidence="8" type="ORF">T4E_10533</name>
</gene>
<dbReference type="Proteomes" id="UP000054815">
    <property type="component" value="Unassembled WGS sequence"/>
</dbReference>
<evidence type="ECO:0000313" key="9">
    <source>
        <dbReference type="Proteomes" id="UP000054815"/>
    </source>
</evidence>
<comment type="caution">
    <text evidence="8">The sequence shown here is derived from an EMBL/GenBank/DDBJ whole genome shotgun (WGS) entry which is preliminary data.</text>
</comment>
<dbReference type="GO" id="GO:0031515">
    <property type="term" value="C:tRNA (m1A) methyltransferase complex"/>
    <property type="evidence" value="ECO:0007669"/>
    <property type="project" value="InterPro"/>
</dbReference>
<sequence length="429" mass="48484">MSLSIDIPAEQWAISRCSRGILVSLSIPSIGRNFCPTDQQQLMKKMEMNDEPTIKQGCFVIITRCGYSRLCPVVPGKRILLHKTAFYLDNLVGHSFGQYFEIVNKQLQVCSNTIPESVAFSNNLPDGLMSDTDSNSEEANGNLEENASNQMVSREELAEMKKKGTSSDEIIRTLVKGSLSFKRKSTFAQSKYVQRKKLKHSEYVLVLKPTIRLLADVFYAKNPEKMQYLRQDAFAMLLAKSNIYPGARVLLVEDCCGLISAAIVEKMNGDGICMQIHRGDQCQSKPCLDAMDFPKNILQTFQPIPISLAIKENENEDNETSIFIKCEQKLQEFEKGEFDSLIIASRFDPRILSEKLLSKIKLSGTIVIYSTCIQVLLECFQKLRSSNQVLNLEIMDTFMRYYQILPNRTRPEMNGHVSCGYLLSGIVAE</sequence>
<evidence type="ECO:0000313" key="8">
    <source>
        <dbReference type="EMBL" id="KRY00252.1"/>
    </source>
</evidence>
<comment type="similarity">
    <text evidence="2">Belongs to the TRM6/GCD10 family.</text>
</comment>
<dbReference type="Pfam" id="PF04189">
    <property type="entry name" value="Gcd10p"/>
    <property type="match status" value="1"/>
</dbReference>
<reference evidence="8 9" key="1">
    <citation type="submission" date="2015-01" db="EMBL/GenBank/DDBJ databases">
        <title>Evolution of Trichinella species and genotypes.</title>
        <authorList>
            <person name="Korhonen P.K."/>
            <person name="Edoardo P."/>
            <person name="Giuseppe L.R."/>
            <person name="Gasser R.B."/>
        </authorList>
    </citation>
    <scope>NUCLEOTIDE SEQUENCE [LARGE SCALE GENOMIC DNA]</scope>
    <source>
        <strain evidence="8">ISS141</strain>
    </source>
</reference>
<evidence type="ECO:0000256" key="5">
    <source>
        <dbReference type="ARBA" id="ARBA00023242"/>
    </source>
</evidence>
<dbReference type="InterPro" id="IPR017423">
    <property type="entry name" value="TRM6"/>
</dbReference>
<dbReference type="AlphaFoldDB" id="A0A0V0YJJ3"/>
<keyword evidence="5" id="KW-0539">Nucleus</keyword>
<dbReference type="InterPro" id="IPR029063">
    <property type="entry name" value="SAM-dependent_MTases_sf"/>
</dbReference>
<dbReference type="GO" id="GO:0008168">
    <property type="term" value="F:methyltransferase activity"/>
    <property type="evidence" value="ECO:0007669"/>
    <property type="project" value="UniProtKB-KW"/>
</dbReference>
<dbReference type="EMBL" id="JYDU01000009">
    <property type="protein sequence ID" value="KRY00252.1"/>
    <property type="molecule type" value="Genomic_DNA"/>
</dbReference>
<feature type="region of interest" description="Disordered" evidence="7">
    <location>
        <begin position="129"/>
        <end position="152"/>
    </location>
</feature>
<keyword evidence="4" id="KW-0819">tRNA processing</keyword>
<evidence type="ECO:0000256" key="1">
    <source>
        <dbReference type="ARBA" id="ARBA00004123"/>
    </source>
</evidence>
<feature type="compositionally biased region" description="Polar residues" evidence="7">
    <location>
        <begin position="131"/>
        <end position="152"/>
    </location>
</feature>
<comment type="subcellular location">
    <subcellularLocation>
        <location evidence="1">Nucleus</location>
    </subcellularLocation>
</comment>
<dbReference type="PANTHER" id="PTHR12945:SF0">
    <property type="entry name" value="TRNA (ADENINE(58)-N(1))-METHYLTRANSFERASE NON-CATALYTIC SUBUNIT TRM6"/>
    <property type="match status" value="1"/>
</dbReference>
<dbReference type="GO" id="GO:0030488">
    <property type="term" value="P:tRNA methylation"/>
    <property type="evidence" value="ECO:0007669"/>
    <property type="project" value="InterPro"/>
</dbReference>
<evidence type="ECO:0000256" key="4">
    <source>
        <dbReference type="ARBA" id="ARBA00022694"/>
    </source>
</evidence>
<evidence type="ECO:0000256" key="2">
    <source>
        <dbReference type="ARBA" id="ARBA00008320"/>
    </source>
</evidence>
<dbReference type="GO" id="GO:0005634">
    <property type="term" value="C:nucleus"/>
    <property type="evidence" value="ECO:0007669"/>
    <property type="project" value="UniProtKB-SubCell"/>
</dbReference>